<name>A0A833SFJ0_9HYME</name>
<gene>
    <name evidence="1" type="ORF">E2986_12958</name>
</gene>
<dbReference type="AlphaFoldDB" id="A0A833SFJ0"/>
<reference evidence="1" key="1">
    <citation type="submission" date="2019-11" db="EMBL/GenBank/DDBJ databases">
        <title>The nuclear and mitochondrial genomes of Frieseomelitta varia - a highly eusocial stingless bee (Meliponini) with a permanently sterile worker caste.</title>
        <authorList>
            <person name="Freitas F.C.P."/>
            <person name="Lourenco A.P."/>
            <person name="Nunes F.M.F."/>
            <person name="Paschoal A.R."/>
            <person name="Abreu F.C.P."/>
            <person name="Barbin F.O."/>
            <person name="Bataglia L."/>
            <person name="Cardoso-Junior C.A.M."/>
            <person name="Cervoni M.S."/>
            <person name="Silva S.R."/>
            <person name="Dalarmi F."/>
            <person name="Del Lama M.A."/>
            <person name="Depintor T.S."/>
            <person name="Ferreira K.M."/>
            <person name="Goria P.S."/>
            <person name="Jaskot M.C."/>
            <person name="Lago D.C."/>
            <person name="Luna-Lucena D."/>
            <person name="Moda L.M."/>
            <person name="Nascimento L."/>
            <person name="Pedrino M."/>
            <person name="Rabico F.O."/>
            <person name="Sanches F.C."/>
            <person name="Santos D.E."/>
            <person name="Santos C.G."/>
            <person name="Vieira J."/>
            <person name="Lopes T.F."/>
            <person name="Barchuk A.R."/>
            <person name="Hartfelder K."/>
            <person name="Simoes Z.L.P."/>
            <person name="Bitondi M.M.G."/>
            <person name="Pinheiro D.G."/>
        </authorList>
    </citation>
    <scope>NUCLEOTIDE SEQUENCE</scope>
    <source>
        <strain evidence="1">USP_RPSP 00005682</strain>
        <tissue evidence="1">Whole individual</tissue>
    </source>
</reference>
<dbReference type="Proteomes" id="UP000655588">
    <property type="component" value="Unassembled WGS sequence"/>
</dbReference>
<comment type="caution">
    <text evidence="1">The sequence shown here is derived from an EMBL/GenBank/DDBJ whole genome shotgun (WGS) entry which is preliminary data.</text>
</comment>
<proteinExistence type="predicted"/>
<organism evidence="1 2">
    <name type="scientific">Frieseomelitta varia</name>
    <dbReference type="NCBI Taxonomy" id="561572"/>
    <lineage>
        <taxon>Eukaryota</taxon>
        <taxon>Metazoa</taxon>
        <taxon>Ecdysozoa</taxon>
        <taxon>Arthropoda</taxon>
        <taxon>Hexapoda</taxon>
        <taxon>Insecta</taxon>
        <taxon>Pterygota</taxon>
        <taxon>Neoptera</taxon>
        <taxon>Endopterygota</taxon>
        <taxon>Hymenoptera</taxon>
        <taxon>Apocrita</taxon>
        <taxon>Aculeata</taxon>
        <taxon>Apoidea</taxon>
        <taxon>Anthophila</taxon>
        <taxon>Apidae</taxon>
        <taxon>Frieseomelitta</taxon>
    </lineage>
</organism>
<sequence length="94" mass="10597">MLHLLYIEYTGAGIPLNWIEERKPMDGLPPDAKPLSNLTINELEFEDVARTARHVSVSWLEATASTSQAQPAEQHAVQLVADYCSCPYDTIQYY</sequence>
<dbReference type="EMBL" id="WNWW01000353">
    <property type="protein sequence ID" value="KAF3425838.1"/>
    <property type="molecule type" value="Genomic_DNA"/>
</dbReference>
<keyword evidence="2" id="KW-1185">Reference proteome</keyword>
<evidence type="ECO:0000313" key="2">
    <source>
        <dbReference type="Proteomes" id="UP000655588"/>
    </source>
</evidence>
<evidence type="ECO:0000313" key="1">
    <source>
        <dbReference type="EMBL" id="KAF3425838.1"/>
    </source>
</evidence>
<accession>A0A833SFJ0</accession>
<protein>
    <submittedName>
        <fullName evidence="1">Uncharacterized protein</fullName>
    </submittedName>
</protein>